<evidence type="ECO:0000313" key="3">
    <source>
        <dbReference type="Proteomes" id="UP000799439"/>
    </source>
</evidence>
<dbReference type="EMBL" id="ML996081">
    <property type="protein sequence ID" value="KAF2158262.1"/>
    <property type="molecule type" value="Genomic_DNA"/>
</dbReference>
<proteinExistence type="predicted"/>
<protein>
    <recommendedName>
        <fullName evidence="4">Right handed beta helix domain-containing protein</fullName>
    </recommendedName>
</protein>
<sequence length="462" mass="48518">MQYLRPASVVALLAGVACAHVVVNDPGDYVDLAAAKQVNAILADYNITPTLYQTTAIVGPYYYSGKKSSTTVSHRQLSVNKNDTSVVVVTEGANISLDYVTIVKDGYGSNLFQESFFGLNAAVNVANGSTATVYNSNITVLEGAANVYSFGTGTTVYVYDTDLYSAGPVSHGLYASGNGTIIAKDIRHYSGGNRASSFSGDNPAGYLYIEDAIAHTAGIGSAIFYALGVIHATNVVGLAEQAPVLFSDSNQQIYLNNVDLTSNFLAGTVMFSSMTRASGAYLLLNESSLTVTAADQPALWYGNVIVSTDIIASQINTESNILVIANRSQVTQAFNHFAGYEENTGIAPAEVTITVSESDLTGDIVAYNGSSISWSLTDYSSWCGKGVTGKGAATLGVSLDTQSKWTLTGDTSLLNFTNADKNFNNIQSGGHSITYAKNAPANKYLGGKTYSLPGGGKLKPSN</sequence>
<keyword evidence="1" id="KW-0732">Signal</keyword>
<dbReference type="Proteomes" id="UP000799439">
    <property type="component" value="Unassembled WGS sequence"/>
</dbReference>
<comment type="caution">
    <text evidence="2">The sequence shown here is derived from an EMBL/GenBank/DDBJ whole genome shotgun (WGS) entry which is preliminary data.</text>
</comment>
<reference evidence="2" key="1">
    <citation type="journal article" date="2020" name="Stud. Mycol.">
        <title>101 Dothideomycetes genomes: a test case for predicting lifestyles and emergence of pathogens.</title>
        <authorList>
            <person name="Haridas S."/>
            <person name="Albert R."/>
            <person name="Binder M."/>
            <person name="Bloem J."/>
            <person name="Labutti K."/>
            <person name="Salamov A."/>
            <person name="Andreopoulos B."/>
            <person name="Baker S."/>
            <person name="Barry K."/>
            <person name="Bills G."/>
            <person name="Bluhm B."/>
            <person name="Cannon C."/>
            <person name="Castanera R."/>
            <person name="Culley D."/>
            <person name="Daum C."/>
            <person name="Ezra D."/>
            <person name="Gonzalez J."/>
            <person name="Henrissat B."/>
            <person name="Kuo A."/>
            <person name="Liang C."/>
            <person name="Lipzen A."/>
            <person name="Lutzoni F."/>
            <person name="Magnuson J."/>
            <person name="Mondo S."/>
            <person name="Nolan M."/>
            <person name="Ohm R."/>
            <person name="Pangilinan J."/>
            <person name="Park H.-J."/>
            <person name="Ramirez L."/>
            <person name="Alfaro M."/>
            <person name="Sun H."/>
            <person name="Tritt A."/>
            <person name="Yoshinaga Y."/>
            <person name="Zwiers L.-H."/>
            <person name="Turgeon B."/>
            <person name="Goodwin S."/>
            <person name="Spatafora J."/>
            <person name="Crous P."/>
            <person name="Grigoriev I."/>
        </authorList>
    </citation>
    <scope>NUCLEOTIDE SEQUENCE</scope>
    <source>
        <strain evidence="2">CBS 260.36</strain>
    </source>
</reference>
<accession>A0A9P4MMB7</accession>
<dbReference type="PROSITE" id="PS51257">
    <property type="entry name" value="PROKAR_LIPOPROTEIN"/>
    <property type="match status" value="1"/>
</dbReference>
<feature type="chain" id="PRO_5040445916" description="Right handed beta helix domain-containing protein" evidence="1">
    <location>
        <begin position="20"/>
        <end position="462"/>
    </location>
</feature>
<organism evidence="2 3">
    <name type="scientific">Myriangium duriaei CBS 260.36</name>
    <dbReference type="NCBI Taxonomy" id="1168546"/>
    <lineage>
        <taxon>Eukaryota</taxon>
        <taxon>Fungi</taxon>
        <taxon>Dikarya</taxon>
        <taxon>Ascomycota</taxon>
        <taxon>Pezizomycotina</taxon>
        <taxon>Dothideomycetes</taxon>
        <taxon>Dothideomycetidae</taxon>
        <taxon>Myriangiales</taxon>
        <taxon>Myriangiaceae</taxon>
        <taxon>Myriangium</taxon>
    </lineage>
</organism>
<dbReference type="OrthoDB" id="10018600at2759"/>
<keyword evidence="3" id="KW-1185">Reference proteome</keyword>
<dbReference type="AlphaFoldDB" id="A0A9P4MMB7"/>
<name>A0A9P4MMB7_9PEZI</name>
<feature type="signal peptide" evidence="1">
    <location>
        <begin position="1"/>
        <end position="19"/>
    </location>
</feature>
<gene>
    <name evidence="2" type="ORF">K461DRAFT_300066</name>
</gene>
<evidence type="ECO:0000313" key="2">
    <source>
        <dbReference type="EMBL" id="KAF2158262.1"/>
    </source>
</evidence>
<evidence type="ECO:0000256" key="1">
    <source>
        <dbReference type="SAM" id="SignalP"/>
    </source>
</evidence>
<evidence type="ECO:0008006" key="4">
    <source>
        <dbReference type="Google" id="ProtNLM"/>
    </source>
</evidence>